<accession>A0A1I4GH18</accession>
<evidence type="ECO:0000256" key="2">
    <source>
        <dbReference type="ARBA" id="ARBA00022833"/>
    </source>
</evidence>
<dbReference type="CDD" id="cd01285">
    <property type="entry name" value="nucleoside_deaminase"/>
    <property type="match status" value="1"/>
</dbReference>
<dbReference type="InterPro" id="IPR002125">
    <property type="entry name" value="CMP_dCMP_dom"/>
</dbReference>
<dbReference type="Pfam" id="PF00383">
    <property type="entry name" value="dCMP_cyt_deam_1"/>
    <property type="match status" value="1"/>
</dbReference>
<dbReference type="GO" id="GO:0008270">
    <property type="term" value="F:zinc ion binding"/>
    <property type="evidence" value="ECO:0007669"/>
    <property type="project" value="InterPro"/>
</dbReference>
<dbReference type="InterPro" id="IPR016193">
    <property type="entry name" value="Cytidine_deaminase-like"/>
</dbReference>
<evidence type="ECO:0000313" key="4">
    <source>
        <dbReference type="EMBL" id="SFL28426.1"/>
    </source>
</evidence>
<protein>
    <submittedName>
        <fullName evidence="4">Cytidine and deoxycytidylate deaminase zinc-binding region</fullName>
    </submittedName>
</protein>
<feature type="domain" description="CMP/dCMP-type deaminase" evidence="3">
    <location>
        <begin position="13"/>
        <end position="136"/>
    </location>
</feature>
<dbReference type="Proteomes" id="UP000199550">
    <property type="component" value="Unassembled WGS sequence"/>
</dbReference>
<dbReference type="PROSITE" id="PS51747">
    <property type="entry name" value="CYT_DCMP_DEAMINASES_2"/>
    <property type="match status" value="1"/>
</dbReference>
<dbReference type="AlphaFoldDB" id="A0A1I4GH18"/>
<dbReference type="GO" id="GO:0016787">
    <property type="term" value="F:hydrolase activity"/>
    <property type="evidence" value="ECO:0007669"/>
    <property type="project" value="InterPro"/>
</dbReference>
<evidence type="ECO:0000256" key="1">
    <source>
        <dbReference type="ARBA" id="ARBA00022723"/>
    </source>
</evidence>
<sequence length="160" mass="17417">MSDLENDTRLSKTEREAIQGVIDRALDASKADDRNGIAAAIVSGDQILEIGENEVNALTDPTKHAEMVVLAAVTQRLDRKQLSECTLISSLQPCEMCLSAMRFAGITRVIYCAQQENVAEKYFVFPKLKITDFAKAGAAFTHIGGVKEAAVIHLYADGDE</sequence>
<dbReference type="STRING" id="195913.SAMN04488004_11272"/>
<evidence type="ECO:0000313" key="5">
    <source>
        <dbReference type="Proteomes" id="UP000199550"/>
    </source>
</evidence>
<organism evidence="4 5">
    <name type="scientific">Loktanella salsilacus</name>
    <dbReference type="NCBI Taxonomy" id="195913"/>
    <lineage>
        <taxon>Bacteria</taxon>
        <taxon>Pseudomonadati</taxon>
        <taxon>Pseudomonadota</taxon>
        <taxon>Alphaproteobacteria</taxon>
        <taxon>Rhodobacterales</taxon>
        <taxon>Roseobacteraceae</taxon>
        <taxon>Loktanella</taxon>
    </lineage>
</organism>
<dbReference type="InterPro" id="IPR016192">
    <property type="entry name" value="APOBEC/CMP_deaminase_Zn-bd"/>
</dbReference>
<keyword evidence="5" id="KW-1185">Reference proteome</keyword>
<name>A0A1I4GH18_9RHOB</name>
<reference evidence="4 5" key="1">
    <citation type="submission" date="2016-10" db="EMBL/GenBank/DDBJ databases">
        <authorList>
            <person name="de Groot N.N."/>
        </authorList>
    </citation>
    <scope>NUCLEOTIDE SEQUENCE [LARGE SCALE GENOMIC DNA]</scope>
    <source>
        <strain evidence="4 5">DSM 16199</strain>
    </source>
</reference>
<dbReference type="SUPFAM" id="SSF53927">
    <property type="entry name" value="Cytidine deaminase-like"/>
    <property type="match status" value="1"/>
</dbReference>
<proteinExistence type="predicted"/>
<keyword evidence="2" id="KW-0862">Zinc</keyword>
<dbReference type="OrthoDB" id="7768233at2"/>
<keyword evidence="1" id="KW-0479">Metal-binding</keyword>
<dbReference type="PANTHER" id="PTHR11079">
    <property type="entry name" value="CYTOSINE DEAMINASE FAMILY MEMBER"/>
    <property type="match status" value="1"/>
</dbReference>
<dbReference type="EMBL" id="FOTF01000012">
    <property type="protein sequence ID" value="SFL28426.1"/>
    <property type="molecule type" value="Genomic_DNA"/>
</dbReference>
<evidence type="ECO:0000259" key="3">
    <source>
        <dbReference type="PROSITE" id="PS51747"/>
    </source>
</evidence>
<dbReference type="Gene3D" id="3.40.140.10">
    <property type="entry name" value="Cytidine Deaminase, domain 2"/>
    <property type="match status" value="1"/>
</dbReference>
<dbReference type="PANTHER" id="PTHR11079:SF179">
    <property type="entry name" value="TRNA(ADENINE(34)) DEAMINASE, CHLOROPLASTIC"/>
    <property type="match status" value="1"/>
</dbReference>
<dbReference type="PROSITE" id="PS00903">
    <property type="entry name" value="CYT_DCMP_DEAMINASES_1"/>
    <property type="match status" value="1"/>
</dbReference>
<gene>
    <name evidence="4" type="ORF">SAMN04488004_11272</name>
</gene>
<dbReference type="RefSeq" id="WP_090189875.1">
    <property type="nucleotide sequence ID" value="NZ_FOTF01000012.1"/>
</dbReference>